<organism evidence="4">
    <name type="scientific">Sciaenops ocellatus</name>
    <name type="common">Red drum</name>
    <name type="synonym">Perca ocellata</name>
    <dbReference type="NCBI Taxonomy" id="76340"/>
    <lineage>
        <taxon>Eukaryota</taxon>
        <taxon>Metazoa</taxon>
        <taxon>Chordata</taxon>
        <taxon>Craniata</taxon>
        <taxon>Vertebrata</taxon>
        <taxon>Euteleostomi</taxon>
        <taxon>Actinopterygii</taxon>
        <taxon>Neopterygii</taxon>
        <taxon>Teleostei</taxon>
        <taxon>Neoteleostei</taxon>
        <taxon>Acanthomorphata</taxon>
        <taxon>Eupercaria</taxon>
        <taxon>Sciaenidae</taxon>
        <taxon>Sciaenops</taxon>
    </lineage>
</organism>
<protein>
    <submittedName>
        <fullName evidence="4">Putative junctional adhesion molecule A</fullName>
    </submittedName>
</protein>
<feature type="chain" id="PRO_5001716756" evidence="2">
    <location>
        <begin position="25"/>
        <end position="347"/>
    </location>
</feature>
<sequence length="347" mass="38480">MAVWDRGVLWVSVVFTFLLTGAVGEHVKYPPPVCAVKGSTVTLPCTFEPVKSNKPDGKEVFAKIVRVVWCQNHLICHGSTPSVYDSDSTNNNPRYKYLGDQTGDCTLQITDIQTEDNKVFRFRMEAEDGKSHHTEQSGVSVTVVDDVQVNINGATGDFRAGEAVTLSCTARCTFHKLEVTWFKDGHALPETGPALRLSSLAAKDSGNYTCSLKMSADRRSLPYRLHVEPEKEEKKKTEKRGVNLIIGVVFGVLLALVILIMAVFIIKRKWTAAHKDQRAVGGDVEQKHPVYSNVLSPAQQGGGDRQEVSQAVEEVSYASVQFRHKNQNRRAEEEDDSIVYSSVAVRR</sequence>
<evidence type="ECO:0000256" key="2">
    <source>
        <dbReference type="SAM" id="SignalP"/>
    </source>
</evidence>
<keyword evidence="1" id="KW-0472">Membrane</keyword>
<dbReference type="EMBL" id="KJ000476">
    <property type="protein sequence ID" value="AIK29208.1"/>
    <property type="molecule type" value="mRNA"/>
</dbReference>
<dbReference type="SUPFAM" id="SSF48726">
    <property type="entry name" value="Immunoglobulin"/>
    <property type="match status" value="2"/>
</dbReference>
<dbReference type="Pfam" id="PF07686">
    <property type="entry name" value="V-set"/>
    <property type="match status" value="1"/>
</dbReference>
<dbReference type="PANTHER" id="PTHR46013:SF4">
    <property type="entry name" value="B-CELL RECEPTOR CD22-RELATED"/>
    <property type="match status" value="1"/>
</dbReference>
<evidence type="ECO:0000256" key="1">
    <source>
        <dbReference type="SAM" id="Phobius"/>
    </source>
</evidence>
<proteinExistence type="evidence at transcript level"/>
<dbReference type="SMART" id="SM00408">
    <property type="entry name" value="IGc2"/>
    <property type="match status" value="1"/>
</dbReference>
<keyword evidence="2" id="KW-0732">Signal</keyword>
<dbReference type="AlphaFoldDB" id="A0A076VG76"/>
<dbReference type="PROSITE" id="PS50835">
    <property type="entry name" value="IG_LIKE"/>
    <property type="match status" value="1"/>
</dbReference>
<keyword evidence="1" id="KW-0812">Transmembrane</keyword>
<dbReference type="PANTHER" id="PTHR46013">
    <property type="entry name" value="VASCULAR CELL ADHESION MOLECULE 1"/>
    <property type="match status" value="1"/>
</dbReference>
<dbReference type="InterPro" id="IPR007110">
    <property type="entry name" value="Ig-like_dom"/>
</dbReference>
<dbReference type="InterPro" id="IPR003599">
    <property type="entry name" value="Ig_sub"/>
</dbReference>
<dbReference type="InterPro" id="IPR013783">
    <property type="entry name" value="Ig-like_fold"/>
</dbReference>
<feature type="domain" description="Ig-like" evidence="3">
    <location>
        <begin position="161"/>
        <end position="222"/>
    </location>
</feature>
<dbReference type="InterPro" id="IPR013106">
    <property type="entry name" value="Ig_V-set"/>
</dbReference>
<accession>A0A076VG76</accession>
<evidence type="ECO:0000313" key="4">
    <source>
        <dbReference type="EMBL" id="AIK29208.1"/>
    </source>
</evidence>
<dbReference type="Pfam" id="PF13895">
    <property type="entry name" value="Ig_2"/>
    <property type="match status" value="1"/>
</dbReference>
<feature type="signal peptide" evidence="2">
    <location>
        <begin position="1"/>
        <end position="24"/>
    </location>
</feature>
<evidence type="ECO:0000259" key="3">
    <source>
        <dbReference type="PROSITE" id="PS50835"/>
    </source>
</evidence>
<dbReference type="SMART" id="SM00409">
    <property type="entry name" value="IG"/>
    <property type="match status" value="2"/>
</dbReference>
<dbReference type="Gene3D" id="2.60.40.10">
    <property type="entry name" value="Immunoglobulins"/>
    <property type="match status" value="2"/>
</dbReference>
<name>A0A076VG76_SCIOC</name>
<dbReference type="InterPro" id="IPR036179">
    <property type="entry name" value="Ig-like_dom_sf"/>
</dbReference>
<dbReference type="InterPro" id="IPR003598">
    <property type="entry name" value="Ig_sub2"/>
</dbReference>
<dbReference type="CDD" id="cd00096">
    <property type="entry name" value="Ig"/>
    <property type="match status" value="1"/>
</dbReference>
<feature type="transmembrane region" description="Helical" evidence="1">
    <location>
        <begin position="244"/>
        <end position="266"/>
    </location>
</feature>
<reference evidence="4" key="1">
    <citation type="journal article" date="2014" name="Vet. Immunol. Immunopathol.">
        <title>Junctional adhesion molecule A of red drum (Sciaenops ocellatus): A possible immunomodulator and a target for bacterial immune evasion.</title>
        <authorList>
            <person name="Zhang J."/>
            <person name="Zhang M."/>
            <person name="Sun L."/>
        </authorList>
    </citation>
    <scope>NUCLEOTIDE SEQUENCE</scope>
</reference>
<keyword evidence="1" id="KW-1133">Transmembrane helix</keyword>